<dbReference type="EMBL" id="JANJYJ010000009">
    <property type="protein sequence ID" value="KAK3188636.1"/>
    <property type="molecule type" value="Genomic_DNA"/>
</dbReference>
<feature type="compositionally biased region" description="Basic residues" evidence="1">
    <location>
        <begin position="164"/>
        <end position="174"/>
    </location>
</feature>
<gene>
    <name evidence="2" type="ORF">Dsin_028197</name>
</gene>
<dbReference type="AlphaFoldDB" id="A0AAE0DUA9"/>
<feature type="compositionally biased region" description="Basic and acidic residues" evidence="1">
    <location>
        <begin position="74"/>
        <end position="85"/>
    </location>
</feature>
<evidence type="ECO:0000313" key="2">
    <source>
        <dbReference type="EMBL" id="KAK3188636.1"/>
    </source>
</evidence>
<dbReference type="PANTHER" id="PTHR36884:SF4">
    <property type="entry name" value="FIP1[III]-LIKE PROTEIN"/>
    <property type="match status" value="1"/>
</dbReference>
<feature type="region of interest" description="Disordered" evidence="1">
    <location>
        <begin position="70"/>
        <end position="115"/>
    </location>
</feature>
<feature type="compositionally biased region" description="Polar residues" evidence="1">
    <location>
        <begin position="101"/>
        <end position="111"/>
    </location>
</feature>
<feature type="region of interest" description="Disordered" evidence="1">
    <location>
        <begin position="128"/>
        <end position="174"/>
    </location>
</feature>
<feature type="compositionally biased region" description="Basic and acidic residues" evidence="1">
    <location>
        <begin position="128"/>
        <end position="147"/>
    </location>
</feature>
<dbReference type="GO" id="GO:0006397">
    <property type="term" value="P:mRNA processing"/>
    <property type="evidence" value="ECO:0007669"/>
    <property type="project" value="InterPro"/>
</dbReference>
<sequence length="174" mass="20245">MCSGKVEKIDQKLAKEQTTLKDYHESDRGKAIRTDIAKIDSNKNNEKRCGKFPVTACSEDLDIEEGQIVTEEPNMEKDFEKKHVFESTAPTRNVKKRISHSENASSENNIVEQYDNHHLQETLAKMEKRRERFKDLAPLKKEPDKNPKPQVDLLVDTAETKQLRPARKRRWNKS</sequence>
<dbReference type="PANTHER" id="PTHR36884">
    <property type="entry name" value="FIP1[III]-LIKE PROTEIN"/>
    <property type="match status" value="1"/>
</dbReference>
<evidence type="ECO:0000313" key="3">
    <source>
        <dbReference type="Proteomes" id="UP001281410"/>
    </source>
</evidence>
<name>A0AAE0DUA9_9ROSI</name>
<protein>
    <submittedName>
        <fullName evidence="2">Uncharacterized protein</fullName>
    </submittedName>
</protein>
<accession>A0AAE0DUA9</accession>
<proteinExistence type="predicted"/>
<organism evidence="2 3">
    <name type="scientific">Dipteronia sinensis</name>
    <dbReference type="NCBI Taxonomy" id="43782"/>
    <lineage>
        <taxon>Eukaryota</taxon>
        <taxon>Viridiplantae</taxon>
        <taxon>Streptophyta</taxon>
        <taxon>Embryophyta</taxon>
        <taxon>Tracheophyta</taxon>
        <taxon>Spermatophyta</taxon>
        <taxon>Magnoliopsida</taxon>
        <taxon>eudicotyledons</taxon>
        <taxon>Gunneridae</taxon>
        <taxon>Pentapetalae</taxon>
        <taxon>rosids</taxon>
        <taxon>malvids</taxon>
        <taxon>Sapindales</taxon>
        <taxon>Sapindaceae</taxon>
        <taxon>Hippocastanoideae</taxon>
        <taxon>Acereae</taxon>
        <taxon>Dipteronia</taxon>
    </lineage>
</organism>
<keyword evidence="3" id="KW-1185">Reference proteome</keyword>
<reference evidence="2" key="1">
    <citation type="journal article" date="2023" name="Plant J.">
        <title>Genome sequences and population genomics provide insights into the demographic history, inbreeding, and mutation load of two 'living fossil' tree species of Dipteronia.</title>
        <authorList>
            <person name="Feng Y."/>
            <person name="Comes H.P."/>
            <person name="Chen J."/>
            <person name="Zhu S."/>
            <person name="Lu R."/>
            <person name="Zhang X."/>
            <person name="Li P."/>
            <person name="Qiu J."/>
            <person name="Olsen K.M."/>
            <person name="Qiu Y."/>
        </authorList>
    </citation>
    <scope>NUCLEOTIDE SEQUENCE</scope>
    <source>
        <strain evidence="2">NBL</strain>
    </source>
</reference>
<comment type="caution">
    <text evidence="2">The sequence shown here is derived from an EMBL/GenBank/DDBJ whole genome shotgun (WGS) entry which is preliminary data.</text>
</comment>
<dbReference type="Proteomes" id="UP001281410">
    <property type="component" value="Unassembled WGS sequence"/>
</dbReference>
<dbReference type="InterPro" id="IPR044976">
    <property type="entry name" value="FIPS5/FIPS3-like"/>
</dbReference>
<evidence type="ECO:0000256" key="1">
    <source>
        <dbReference type="SAM" id="MobiDB-lite"/>
    </source>
</evidence>